<evidence type="ECO:0000256" key="3">
    <source>
        <dbReference type="ARBA" id="ARBA00023125"/>
    </source>
</evidence>
<reference evidence="8 9" key="1">
    <citation type="submission" date="2024-03" db="EMBL/GenBank/DDBJ databases">
        <authorList>
            <person name="Martinez-Hernandez J."/>
        </authorList>
    </citation>
    <scope>NUCLEOTIDE SEQUENCE [LARGE SCALE GENOMIC DNA]</scope>
</reference>
<evidence type="ECO:0000313" key="8">
    <source>
        <dbReference type="EMBL" id="CAL0304653.1"/>
    </source>
</evidence>
<feature type="region of interest" description="Disordered" evidence="6">
    <location>
        <begin position="248"/>
        <end position="269"/>
    </location>
</feature>
<dbReference type="Gene3D" id="3.30.1330.80">
    <property type="entry name" value="Hypothetical protein, similar to alpha- acetolactate decarboxylase, domain 2"/>
    <property type="match status" value="1"/>
</dbReference>
<keyword evidence="3" id="KW-0238">DNA-binding</keyword>
<evidence type="ECO:0000256" key="5">
    <source>
        <dbReference type="ARBA" id="ARBA00023242"/>
    </source>
</evidence>
<keyword evidence="5" id="KW-0539">Nucleus</keyword>
<dbReference type="FunFam" id="3.30.1330.80:FF:000001">
    <property type="entry name" value="AT-hook motif nuclear-localized protein"/>
    <property type="match status" value="1"/>
</dbReference>
<dbReference type="AlphaFoldDB" id="A0AAV1W675"/>
<dbReference type="CDD" id="cd11378">
    <property type="entry name" value="DUF296"/>
    <property type="match status" value="1"/>
</dbReference>
<dbReference type="GO" id="GO:0003680">
    <property type="term" value="F:minor groove of adenine-thymine-rich DNA binding"/>
    <property type="evidence" value="ECO:0007669"/>
    <property type="project" value="InterPro"/>
</dbReference>
<comment type="subcellular location">
    <subcellularLocation>
        <location evidence="1">Nucleus</location>
    </subcellularLocation>
</comment>
<dbReference type="Pfam" id="PF03479">
    <property type="entry name" value="PCC"/>
    <property type="match status" value="1"/>
</dbReference>
<organism evidence="8 9">
    <name type="scientific">Lupinus luteus</name>
    <name type="common">European yellow lupine</name>
    <dbReference type="NCBI Taxonomy" id="3873"/>
    <lineage>
        <taxon>Eukaryota</taxon>
        <taxon>Viridiplantae</taxon>
        <taxon>Streptophyta</taxon>
        <taxon>Embryophyta</taxon>
        <taxon>Tracheophyta</taxon>
        <taxon>Spermatophyta</taxon>
        <taxon>Magnoliopsida</taxon>
        <taxon>eudicotyledons</taxon>
        <taxon>Gunneridae</taxon>
        <taxon>Pentapetalae</taxon>
        <taxon>rosids</taxon>
        <taxon>fabids</taxon>
        <taxon>Fabales</taxon>
        <taxon>Fabaceae</taxon>
        <taxon>Papilionoideae</taxon>
        <taxon>50 kb inversion clade</taxon>
        <taxon>genistoids sensu lato</taxon>
        <taxon>core genistoids</taxon>
        <taxon>Genisteae</taxon>
        <taxon>Lupinus</taxon>
    </lineage>
</organism>
<keyword evidence="9" id="KW-1185">Reference proteome</keyword>
<dbReference type="EMBL" id="CAXHTB010000004">
    <property type="protein sequence ID" value="CAL0304653.1"/>
    <property type="molecule type" value="Genomic_DNA"/>
</dbReference>
<proteinExistence type="predicted"/>
<comment type="caution">
    <text evidence="8">The sequence shown here is derived from an EMBL/GenBank/DDBJ whole genome shotgun (WGS) entry which is preliminary data.</text>
</comment>
<dbReference type="GO" id="GO:0003700">
    <property type="term" value="F:DNA-binding transcription factor activity"/>
    <property type="evidence" value="ECO:0007669"/>
    <property type="project" value="TreeGrafter"/>
</dbReference>
<protein>
    <recommendedName>
        <fullName evidence="7">PPC domain-containing protein</fullName>
    </recommendedName>
</protein>
<evidence type="ECO:0000256" key="6">
    <source>
        <dbReference type="SAM" id="MobiDB-lite"/>
    </source>
</evidence>
<feature type="compositionally biased region" description="Basic and acidic residues" evidence="6">
    <location>
        <begin position="34"/>
        <end position="51"/>
    </location>
</feature>
<feature type="region of interest" description="Disordered" evidence="6">
    <location>
        <begin position="80"/>
        <end position="115"/>
    </location>
</feature>
<evidence type="ECO:0000256" key="2">
    <source>
        <dbReference type="ARBA" id="ARBA00023015"/>
    </source>
</evidence>
<evidence type="ECO:0000256" key="4">
    <source>
        <dbReference type="ARBA" id="ARBA00023163"/>
    </source>
</evidence>
<name>A0AAV1W675_LUPLU</name>
<dbReference type="PANTHER" id="PTHR31100:SF2">
    <property type="entry name" value="AT-HOOK MOTIF NUCLEAR-LOCALIZED PROTEIN 18-RELATED"/>
    <property type="match status" value="1"/>
</dbReference>
<gene>
    <name evidence="8" type="ORF">LLUT_LOCUS5713</name>
</gene>
<dbReference type="PROSITE" id="PS51742">
    <property type="entry name" value="PPC"/>
    <property type="match status" value="1"/>
</dbReference>
<dbReference type="SUPFAM" id="SSF117856">
    <property type="entry name" value="AF0104/ALDC/Ptd012-like"/>
    <property type="match status" value="1"/>
</dbReference>
<sequence length="333" mass="35818">MDHVPSQSHPLPSFLTRDLHLNPFHQFQPHHHNHNNDNPKEDNNNKHNIDDFLNRGLNRDQNKNIITNIVTGVSAVSEDGREFSSTMSLGDSSEMGAIRRSRGRPTGSKNKPQPPIIINKDSANTLRSHLIEISDGCDIMESVATYARRRQRGVCILSASGAVTNVILRQPASTGAVVTLNGRFDILSLSGSFLPPPAPPAAASSLAIYLGGSQGQVVGGSVVGPLLASGSIIIMAASFGNASYERLPLEEEEETSPVDGGRGLGLGSSEIVGEQHNHNRNHDHDRYHQQQIEADHNTTSVYNGVSHNLLNSFELSSAEGGFWGGNGSGRSSF</sequence>
<dbReference type="InterPro" id="IPR014476">
    <property type="entry name" value="AHL15-29"/>
</dbReference>
<feature type="region of interest" description="Disordered" evidence="6">
    <location>
        <begin position="25"/>
        <end position="51"/>
    </location>
</feature>
<evidence type="ECO:0000256" key="1">
    <source>
        <dbReference type="ARBA" id="ARBA00004123"/>
    </source>
</evidence>
<dbReference type="InterPro" id="IPR005175">
    <property type="entry name" value="PPC_dom"/>
</dbReference>
<accession>A0AAV1W675</accession>
<dbReference type="PANTHER" id="PTHR31100">
    <property type="entry name" value="AT-HOOK MOTIF NUCLEAR-LOCALIZED PROTEIN 15"/>
    <property type="match status" value="1"/>
</dbReference>
<evidence type="ECO:0000313" key="9">
    <source>
        <dbReference type="Proteomes" id="UP001497480"/>
    </source>
</evidence>
<dbReference type="Proteomes" id="UP001497480">
    <property type="component" value="Unassembled WGS sequence"/>
</dbReference>
<keyword evidence="2" id="KW-0805">Transcription regulation</keyword>
<evidence type="ECO:0000259" key="7">
    <source>
        <dbReference type="PROSITE" id="PS51742"/>
    </source>
</evidence>
<feature type="domain" description="PPC" evidence="7">
    <location>
        <begin position="123"/>
        <end position="261"/>
    </location>
</feature>
<dbReference type="GO" id="GO:0010228">
    <property type="term" value="P:vegetative to reproductive phase transition of meristem"/>
    <property type="evidence" value="ECO:0007669"/>
    <property type="project" value="TreeGrafter"/>
</dbReference>
<keyword evidence="4" id="KW-0804">Transcription</keyword>
<dbReference type="GO" id="GO:0005634">
    <property type="term" value="C:nucleus"/>
    <property type="evidence" value="ECO:0007669"/>
    <property type="project" value="UniProtKB-SubCell"/>
</dbReference>